<keyword evidence="7" id="KW-1185">Reference proteome</keyword>
<evidence type="ECO:0000313" key="7">
    <source>
        <dbReference type="Proteomes" id="UP001369815"/>
    </source>
</evidence>
<keyword evidence="4" id="KW-0560">Oxidoreductase</keyword>
<evidence type="ECO:0000256" key="3">
    <source>
        <dbReference type="ARBA" id="ARBA00022827"/>
    </source>
</evidence>
<evidence type="ECO:0000256" key="4">
    <source>
        <dbReference type="ARBA" id="ARBA00023002"/>
    </source>
</evidence>
<evidence type="ECO:0000256" key="1">
    <source>
        <dbReference type="ARBA" id="ARBA00010790"/>
    </source>
</evidence>
<dbReference type="PANTHER" id="PTHR46056">
    <property type="entry name" value="LONG-CHAIN-ALCOHOL OXIDASE"/>
    <property type="match status" value="1"/>
</dbReference>
<keyword evidence="2" id="KW-0285">Flavoprotein</keyword>
<feature type="domain" description="Glucose-methanol-choline oxidoreductase C-terminal" evidence="5">
    <location>
        <begin position="46"/>
        <end position="182"/>
    </location>
</feature>
<dbReference type="AlphaFoldDB" id="A0AAX6M9A6"/>
<gene>
    <name evidence="6" type="ORF">Daesc_009106</name>
</gene>
<dbReference type="Gene3D" id="3.50.50.60">
    <property type="entry name" value="FAD/NAD(P)-binding domain"/>
    <property type="match status" value="1"/>
</dbReference>
<dbReference type="EMBL" id="JBANMG010000009">
    <property type="protein sequence ID" value="KAK6949034.1"/>
    <property type="molecule type" value="Genomic_DNA"/>
</dbReference>
<dbReference type="GO" id="GO:0016614">
    <property type="term" value="F:oxidoreductase activity, acting on CH-OH group of donors"/>
    <property type="evidence" value="ECO:0007669"/>
    <property type="project" value="InterPro"/>
</dbReference>
<dbReference type="Pfam" id="PF05199">
    <property type="entry name" value="GMC_oxred_C"/>
    <property type="match status" value="1"/>
</dbReference>
<evidence type="ECO:0000313" key="6">
    <source>
        <dbReference type="EMBL" id="KAK6949034.1"/>
    </source>
</evidence>
<organism evidence="6 7">
    <name type="scientific">Daldinia eschscholtzii</name>
    <dbReference type="NCBI Taxonomy" id="292717"/>
    <lineage>
        <taxon>Eukaryota</taxon>
        <taxon>Fungi</taxon>
        <taxon>Dikarya</taxon>
        <taxon>Ascomycota</taxon>
        <taxon>Pezizomycotina</taxon>
        <taxon>Sordariomycetes</taxon>
        <taxon>Xylariomycetidae</taxon>
        <taxon>Xylariales</taxon>
        <taxon>Hypoxylaceae</taxon>
        <taxon>Daldinia</taxon>
    </lineage>
</organism>
<evidence type="ECO:0000259" key="5">
    <source>
        <dbReference type="Pfam" id="PF05199"/>
    </source>
</evidence>
<protein>
    <recommendedName>
        <fullName evidence="5">Glucose-methanol-choline oxidoreductase C-terminal domain-containing protein</fullName>
    </recommendedName>
</protein>
<dbReference type="SUPFAM" id="SSF51905">
    <property type="entry name" value="FAD/NAD(P)-binding domain"/>
    <property type="match status" value="1"/>
</dbReference>
<sequence>MLPFMTMLQIPWHDGLQYKVDALGFRHMNNFLSLARDRDTGSVYPEADGSPTVAYTPSTFDRASIQAGVVAIAKICYIQGATELIPPVRSIPSFKSDTPASERNIDDSGFSIWITQLEQADFTKALLVSGHQMGSCRMSKTKEQGVVDQHGKVWETENLYIADASVFPSASGVNPMITIMAISDRIARGIAAGLK</sequence>
<accession>A0AAX6M9A6</accession>
<keyword evidence="3" id="KW-0274">FAD</keyword>
<evidence type="ECO:0000256" key="2">
    <source>
        <dbReference type="ARBA" id="ARBA00022630"/>
    </source>
</evidence>
<reference evidence="6 7" key="1">
    <citation type="journal article" date="2024" name="Front Chem Biol">
        <title>Unveiling the potential of Daldinia eschscholtzii MFLUCC 19-0629 through bioactivity and bioinformatics studies for enhanced sustainable agriculture production.</title>
        <authorList>
            <person name="Brooks S."/>
            <person name="Weaver J.A."/>
            <person name="Klomchit A."/>
            <person name="Alharthi S.A."/>
            <person name="Onlamun T."/>
            <person name="Nurani R."/>
            <person name="Vong T.K."/>
            <person name="Alberti F."/>
            <person name="Greco C."/>
        </authorList>
    </citation>
    <scope>NUCLEOTIDE SEQUENCE [LARGE SCALE GENOMIC DNA]</scope>
    <source>
        <strain evidence="6">MFLUCC 19-0629</strain>
    </source>
</reference>
<proteinExistence type="inferred from homology"/>
<dbReference type="Proteomes" id="UP001369815">
    <property type="component" value="Unassembled WGS sequence"/>
</dbReference>
<dbReference type="PANTHER" id="PTHR46056:SF12">
    <property type="entry name" value="LONG-CHAIN-ALCOHOL OXIDASE"/>
    <property type="match status" value="1"/>
</dbReference>
<name>A0AAX6M9A6_9PEZI</name>
<comment type="similarity">
    <text evidence="1">Belongs to the GMC oxidoreductase family.</text>
</comment>
<comment type="caution">
    <text evidence="6">The sequence shown here is derived from an EMBL/GenBank/DDBJ whole genome shotgun (WGS) entry which is preliminary data.</text>
</comment>
<dbReference type="InterPro" id="IPR007867">
    <property type="entry name" value="GMC_OxRtase_C"/>
</dbReference>
<dbReference type="InterPro" id="IPR036188">
    <property type="entry name" value="FAD/NAD-bd_sf"/>
</dbReference>